<dbReference type="eggNOG" id="COG5577">
    <property type="taxonomic scope" value="Bacteria"/>
</dbReference>
<evidence type="ECO:0000313" key="4">
    <source>
        <dbReference type="EMBL" id="AAK78591.1"/>
    </source>
</evidence>
<comment type="subcellular location">
    <subcellularLocation>
        <location evidence="2">Spore coat</location>
    </subcellularLocation>
</comment>
<keyword evidence="4" id="KW-0946">Virion</keyword>
<organism evidence="4 5">
    <name type="scientific">Clostridium acetobutylicum (strain ATCC 824 / DSM 792 / JCM 1419 / IAM 19013 / LMG 5710 / NBRC 13948 / NRRL B-527 / VKM B-1787 / 2291 / W)</name>
    <dbReference type="NCBI Taxonomy" id="272562"/>
    <lineage>
        <taxon>Bacteria</taxon>
        <taxon>Bacillati</taxon>
        <taxon>Bacillota</taxon>
        <taxon>Clostridia</taxon>
        <taxon>Eubacteriales</taxon>
        <taxon>Clostridiaceae</taxon>
        <taxon>Clostridium</taxon>
    </lineage>
</organism>
<dbReference type="STRING" id="272562.CA_C0613"/>
<dbReference type="GO" id="GO:0030435">
    <property type="term" value="P:sporulation resulting in formation of a cellular spore"/>
    <property type="evidence" value="ECO:0007669"/>
    <property type="project" value="UniProtKB-KW"/>
</dbReference>
<evidence type="ECO:0000313" key="5">
    <source>
        <dbReference type="Proteomes" id="UP000000814"/>
    </source>
</evidence>
<dbReference type="OrthoDB" id="1930261at2"/>
<evidence type="ECO:0000256" key="2">
    <source>
        <dbReference type="ARBA" id="ARBA00024325"/>
    </source>
</evidence>
<dbReference type="HOGENOM" id="CLU_163858_2_0_9"/>
<dbReference type="PATRIC" id="fig|272562.8.peg.816"/>
<reference evidence="4 5" key="1">
    <citation type="journal article" date="2001" name="J. Bacteriol.">
        <title>Genome sequence and comparative analysis of the solvent-producing bacterium Clostridium acetobutylicum.</title>
        <authorList>
            <person name="Nolling J."/>
            <person name="Breton G."/>
            <person name="Omelchenko M.V."/>
            <person name="Makarova K.S."/>
            <person name="Zeng Q."/>
            <person name="Gibson R."/>
            <person name="Lee H.M."/>
            <person name="Dubois J."/>
            <person name="Qiu D."/>
            <person name="Hitti J."/>
            <person name="Wolf Y.I."/>
            <person name="Tatusov R.L."/>
            <person name="Sabathe F."/>
            <person name="Doucette-Stamm L."/>
            <person name="Soucaille P."/>
            <person name="Daly M.J."/>
            <person name="Bennett G.N."/>
            <person name="Koonin E.V."/>
            <person name="Smith D.R."/>
        </authorList>
    </citation>
    <scope>NUCLEOTIDE SEQUENCE [LARGE SCALE GENOMIC DNA]</scope>
    <source>
        <strain evidence="5">ATCC 824 / DSM 792 / JCM 1419 / LMG 5710 / VKM B-1787</strain>
    </source>
</reference>
<dbReference type="InterPro" id="IPR012347">
    <property type="entry name" value="Ferritin-like"/>
</dbReference>
<dbReference type="RefSeq" id="WP_010963933.1">
    <property type="nucleotide sequence ID" value="NC_003030.1"/>
</dbReference>
<name>Q97LE8_CLOAB</name>
<dbReference type="Gene3D" id="1.20.1260.10">
    <property type="match status" value="1"/>
</dbReference>
<keyword evidence="4" id="KW-0167">Capsid protein</keyword>
<dbReference type="GeneID" id="44997124"/>
<accession>Q97LE8</accession>
<keyword evidence="5" id="KW-1185">Reference proteome</keyword>
<dbReference type="KEGG" id="cac:CA_C0613"/>
<sequence>MNSVLESITGMDVLNDHVVATDFLISTKSGVKNYAVAITETATPRVRAILRKHLDEGINCHEKILNYMMTNGYYHPYNMQEQYKTDMKSTETSLNLNR</sequence>
<dbReference type="EMBL" id="AE001437">
    <property type="protein sequence ID" value="AAK78591.1"/>
    <property type="molecule type" value="Genomic_DNA"/>
</dbReference>
<protein>
    <submittedName>
        <fullName evidence="4">Spore coat protein F</fullName>
    </submittedName>
</protein>
<keyword evidence="1" id="KW-0749">Sporulation</keyword>
<proteinExistence type="inferred from homology"/>
<dbReference type="PANTHER" id="PTHR39183:SF1">
    <property type="entry name" value="SPORE COAT PROTEIN F-LIKE PROTEIN YHCQ"/>
    <property type="match status" value="1"/>
</dbReference>
<dbReference type="InterPro" id="IPR012851">
    <property type="entry name" value="Spore_coat_CotF-like"/>
</dbReference>
<dbReference type="Pfam" id="PF07875">
    <property type="entry name" value="Coat_F"/>
    <property type="match status" value="1"/>
</dbReference>
<gene>
    <name evidence="4" type="ordered locus">CA_C0613</name>
</gene>
<dbReference type="PANTHER" id="PTHR39183">
    <property type="entry name" value="SPORE COAT PROTEIN F-LIKE PROTEIN YHCQ"/>
    <property type="match status" value="1"/>
</dbReference>
<dbReference type="Proteomes" id="UP000000814">
    <property type="component" value="Chromosome"/>
</dbReference>
<evidence type="ECO:0000256" key="3">
    <source>
        <dbReference type="ARBA" id="ARBA00024344"/>
    </source>
</evidence>
<dbReference type="PIR" id="D96975">
    <property type="entry name" value="D96975"/>
</dbReference>
<evidence type="ECO:0000256" key="1">
    <source>
        <dbReference type="ARBA" id="ARBA00022969"/>
    </source>
</evidence>
<dbReference type="AlphaFoldDB" id="Q97LE8"/>
<comment type="similarity">
    <text evidence="3">Belongs to the CotF family.</text>
</comment>